<gene>
    <name evidence="3" type="ORF">ISF26_13865</name>
</gene>
<evidence type="ECO:0000256" key="2">
    <source>
        <dbReference type="SAM" id="SignalP"/>
    </source>
</evidence>
<protein>
    <submittedName>
        <fullName evidence="3">Uncharacterized protein</fullName>
    </submittedName>
</protein>
<accession>A0ABY3PGV8</accession>
<evidence type="ECO:0000313" key="3">
    <source>
        <dbReference type="EMBL" id="UFP92908.1"/>
    </source>
</evidence>
<proteinExistence type="predicted"/>
<dbReference type="EMBL" id="CP063845">
    <property type="protein sequence ID" value="UFP92908.1"/>
    <property type="molecule type" value="Genomic_DNA"/>
</dbReference>
<dbReference type="Proteomes" id="UP001054846">
    <property type="component" value="Chromosome"/>
</dbReference>
<evidence type="ECO:0000256" key="1">
    <source>
        <dbReference type="SAM" id="MobiDB-lite"/>
    </source>
</evidence>
<organism evidence="3 4">
    <name type="scientific">Gloeobacter morelensis MG652769</name>
    <dbReference type="NCBI Taxonomy" id="2781736"/>
    <lineage>
        <taxon>Bacteria</taxon>
        <taxon>Bacillati</taxon>
        <taxon>Cyanobacteriota</taxon>
        <taxon>Cyanophyceae</taxon>
        <taxon>Gloeobacterales</taxon>
        <taxon>Gloeobacteraceae</taxon>
        <taxon>Gloeobacter</taxon>
        <taxon>Gloeobacter morelensis</taxon>
    </lineage>
</organism>
<keyword evidence="4" id="KW-1185">Reference proteome</keyword>
<name>A0ABY3PGV8_9CYAN</name>
<feature type="signal peptide" evidence="2">
    <location>
        <begin position="1"/>
        <end position="24"/>
    </location>
</feature>
<reference evidence="3 4" key="1">
    <citation type="journal article" date="2021" name="Genome Biol. Evol.">
        <title>Complete Genome Sequencing of a Novel Gloeobacter Species from a Waterfall Cave in Mexico.</title>
        <authorList>
            <person name="Saw J.H."/>
            <person name="Cardona T."/>
            <person name="Montejano G."/>
        </authorList>
    </citation>
    <scope>NUCLEOTIDE SEQUENCE [LARGE SCALE GENOMIC DNA]</scope>
    <source>
        <strain evidence="3">MG652769</strain>
    </source>
</reference>
<evidence type="ECO:0000313" key="4">
    <source>
        <dbReference type="Proteomes" id="UP001054846"/>
    </source>
</evidence>
<feature type="region of interest" description="Disordered" evidence="1">
    <location>
        <begin position="24"/>
        <end position="44"/>
    </location>
</feature>
<keyword evidence="2" id="KW-0732">Signal</keyword>
<sequence>MRRFSQVGTCLAVLTLLTAAGAGAQQAGPLKQNPTTTTASEPTAPVIPDASKYRQLEQENSVLSIAGTDQMLKAAQQMAKDGKFVEAVARNQEAITMLNQMSTLHSQLSKAFAGIDNRIADQEKQVALQAAIRRDEATYQLALIHRAQGKPELAVPLLVRITTSQNPTRDLGQKAYQQLFEIGFVKSQYPRQ</sequence>
<feature type="chain" id="PRO_5047193416" evidence="2">
    <location>
        <begin position="25"/>
        <end position="192"/>
    </location>
</feature>
<dbReference type="RefSeq" id="WP_230839906.1">
    <property type="nucleotide sequence ID" value="NZ_CP063845.1"/>
</dbReference>